<dbReference type="GO" id="GO:0006357">
    <property type="term" value="P:regulation of transcription by RNA polymerase II"/>
    <property type="evidence" value="ECO:0007669"/>
    <property type="project" value="TreeGrafter"/>
</dbReference>
<proteinExistence type="predicted"/>
<dbReference type="Proteomes" id="UP001151752">
    <property type="component" value="Chromosome 8"/>
</dbReference>
<comment type="caution">
    <text evidence="1">The sequence shown here is derived from an EMBL/GenBank/DDBJ whole genome shotgun (WGS) entry which is preliminary data.</text>
</comment>
<protein>
    <submittedName>
        <fullName evidence="1">HEAT STRESS TRANSCRIPTION FACTOR A-8</fullName>
    </submittedName>
</protein>
<dbReference type="AlphaFoldDB" id="A0A9Q0WKA3"/>
<dbReference type="EMBL" id="JAPFFM010000003">
    <property type="protein sequence ID" value="KAJ6768845.1"/>
    <property type="molecule type" value="Genomic_DNA"/>
</dbReference>
<reference evidence="1" key="1">
    <citation type="submission" date="2022-11" db="EMBL/GenBank/DDBJ databases">
        <authorList>
            <person name="Hyden B.L."/>
            <person name="Feng K."/>
            <person name="Yates T."/>
            <person name="Jawdy S."/>
            <person name="Smart L.B."/>
            <person name="Muchero W."/>
        </authorList>
    </citation>
    <scope>NUCLEOTIDE SEQUENCE</scope>
    <source>
        <tissue evidence="1">Shoot tip</tissue>
    </source>
</reference>
<dbReference type="GO" id="GO:0034605">
    <property type="term" value="P:cellular response to heat"/>
    <property type="evidence" value="ECO:0007669"/>
    <property type="project" value="TreeGrafter"/>
</dbReference>
<name>A0A9Q0WKA3_9ROSI</name>
<gene>
    <name evidence="1" type="ORF">OIU74_022493</name>
</gene>
<dbReference type="PANTHER" id="PTHR10015">
    <property type="entry name" value="HEAT SHOCK TRANSCRIPTION FACTOR"/>
    <property type="match status" value="1"/>
</dbReference>
<accession>A0A9Q0WKA3</accession>
<reference evidence="1" key="2">
    <citation type="journal article" date="2023" name="Int. J. Mol. Sci.">
        <title>De Novo Assembly and Annotation of 11 Diverse Shrub Willow (Salix) Genomes Reveals Novel Gene Organization in Sex-Linked Regions.</title>
        <authorList>
            <person name="Hyden B."/>
            <person name="Feng K."/>
            <person name="Yates T.B."/>
            <person name="Jawdy S."/>
            <person name="Cereghino C."/>
            <person name="Smart L.B."/>
            <person name="Muchero W."/>
        </authorList>
    </citation>
    <scope>NUCLEOTIDE SEQUENCE</scope>
    <source>
        <tissue evidence="1">Shoot tip</tissue>
    </source>
</reference>
<dbReference type="GO" id="GO:0003700">
    <property type="term" value="F:DNA-binding transcription factor activity"/>
    <property type="evidence" value="ECO:0007669"/>
    <property type="project" value="TreeGrafter"/>
</dbReference>
<keyword evidence="2" id="KW-1185">Reference proteome</keyword>
<sequence length="308" mass="35581">MFMGFRKIDTDHWEFANDGFIRGQKHLLKNISRRKNSQGTDNRKSVQQQDNSIEHHETFENVGIWKEVESLKTGKIALAQELVKLRQHQETADNKLLLLRDQLQGMEKNQQQMLSFLEALWNRLQMMLKPLASEGMIVRYQPPVDETFEPIHAPPIGPENPRESKLSSDGVKDFFFSPDFMELLMDENLGFDNHAPFVLPELADDGAWEQLLLSNPFVANIKDSKTDYEEPTDAETDTETAVPETQLDRSQDFENLIEQMEKSYNLENQATGEGPHFEKPRNLEILTKQMGLLASETNHKHTVQWKTT</sequence>
<dbReference type="GO" id="GO:0000978">
    <property type="term" value="F:RNA polymerase II cis-regulatory region sequence-specific DNA binding"/>
    <property type="evidence" value="ECO:0007669"/>
    <property type="project" value="TreeGrafter"/>
</dbReference>
<evidence type="ECO:0000313" key="1">
    <source>
        <dbReference type="EMBL" id="KAJ6768845.1"/>
    </source>
</evidence>
<dbReference type="PANTHER" id="PTHR10015:SF325">
    <property type="entry name" value="HEAT STRESS TRANSCRIPTION FACTOR A-8"/>
    <property type="match status" value="1"/>
</dbReference>
<organism evidence="1 2">
    <name type="scientific">Salix koriyanagi</name>
    <dbReference type="NCBI Taxonomy" id="2511006"/>
    <lineage>
        <taxon>Eukaryota</taxon>
        <taxon>Viridiplantae</taxon>
        <taxon>Streptophyta</taxon>
        <taxon>Embryophyta</taxon>
        <taxon>Tracheophyta</taxon>
        <taxon>Spermatophyta</taxon>
        <taxon>Magnoliopsida</taxon>
        <taxon>eudicotyledons</taxon>
        <taxon>Gunneridae</taxon>
        <taxon>Pentapetalae</taxon>
        <taxon>rosids</taxon>
        <taxon>fabids</taxon>
        <taxon>Malpighiales</taxon>
        <taxon>Salicaceae</taxon>
        <taxon>Saliceae</taxon>
        <taxon>Salix</taxon>
    </lineage>
</organism>
<evidence type="ECO:0000313" key="2">
    <source>
        <dbReference type="Proteomes" id="UP001151752"/>
    </source>
</evidence>
<dbReference type="GO" id="GO:0005634">
    <property type="term" value="C:nucleus"/>
    <property type="evidence" value="ECO:0007669"/>
    <property type="project" value="TreeGrafter"/>
</dbReference>